<dbReference type="AlphaFoldDB" id="A0A6N4R653"/>
<comment type="caution">
    <text evidence="1">The sequence shown here is derived from an EMBL/GenBank/DDBJ whole genome shotgun (WGS) entry which is preliminary data.</text>
</comment>
<organism evidence="1 2">
    <name type="scientific">Blastochloris viridis</name>
    <name type="common">Rhodopseudomonas viridis</name>
    <dbReference type="NCBI Taxonomy" id="1079"/>
    <lineage>
        <taxon>Bacteria</taxon>
        <taxon>Pseudomonadati</taxon>
        <taxon>Pseudomonadota</taxon>
        <taxon>Alphaproteobacteria</taxon>
        <taxon>Hyphomicrobiales</taxon>
        <taxon>Blastochloridaceae</taxon>
        <taxon>Blastochloris</taxon>
    </lineage>
</organism>
<accession>A0A6N4R653</accession>
<dbReference type="Proteomes" id="UP000320948">
    <property type="component" value="Unassembled WGS sequence"/>
</dbReference>
<gene>
    <name evidence="1" type="ORF">DI628_04260</name>
</gene>
<name>A0A6N4R653_BLAVI</name>
<evidence type="ECO:0000313" key="1">
    <source>
        <dbReference type="EMBL" id="TKW61840.1"/>
    </source>
</evidence>
<sequence length="131" mass="14685">MPNERISITTEPNTLFSITNKVVAMRFKTEVYATPSSSATVVDTTFYFRPEAGLTHGQLEEIARTGKRHLHELVLPCLKMPPVMGGRPVEEKAFREFNAKLVALAGPCTIGERESNAFLMCRFNRPIHAIH</sequence>
<dbReference type="EMBL" id="VAFM01000001">
    <property type="protein sequence ID" value="TKW61840.1"/>
    <property type="molecule type" value="Genomic_DNA"/>
</dbReference>
<proteinExistence type="predicted"/>
<protein>
    <submittedName>
        <fullName evidence="1">Uncharacterized protein</fullName>
    </submittedName>
</protein>
<evidence type="ECO:0000313" key="2">
    <source>
        <dbReference type="Proteomes" id="UP000320948"/>
    </source>
</evidence>
<reference evidence="1 2" key="1">
    <citation type="journal article" date="2017" name="Nat. Commun.">
        <title>In situ click chemistry generation of cyclooxygenase-2 inhibitors.</title>
        <authorList>
            <person name="Bhardwaj A."/>
            <person name="Kaur J."/>
            <person name="Wuest M."/>
            <person name="Wuest F."/>
        </authorList>
    </citation>
    <scope>NUCLEOTIDE SEQUENCE [LARGE SCALE GENOMIC DNA]</scope>
    <source>
        <strain evidence="1">S2_018_000_R2_106</strain>
    </source>
</reference>